<dbReference type="Gene3D" id="3.30.70.260">
    <property type="match status" value="1"/>
</dbReference>
<dbReference type="PANTHER" id="PTHR42789:SF1">
    <property type="entry name" value="D-ISOMER SPECIFIC 2-HYDROXYACID DEHYDROGENASE FAMILY PROTEIN (AFU_ORTHOLOGUE AFUA_6G10090)"/>
    <property type="match status" value="1"/>
</dbReference>
<keyword evidence="6 11" id="KW-0560">Oxidoreductase</keyword>
<dbReference type="Gene3D" id="3.40.50.720">
    <property type="entry name" value="NAD(P)-binding Rossmann-like Domain"/>
    <property type="match status" value="2"/>
</dbReference>
<name>A0A419EW25_9BACT</name>
<dbReference type="CDD" id="cd12173">
    <property type="entry name" value="PGDH_4"/>
    <property type="match status" value="1"/>
</dbReference>
<sequence length="527" mass="56699">MPKILVADRLSKAGLEVFSRHKEFEVTVEKEISPQELKAAIPEFDALVVRSSTKVTSDVLAVADNLKVIGRAGIGVDNIDVAAATLRGVVVMNTPQENAIAAAEHTISLMMALARRVPQADASLRAGRWEKSRFVGTQLLGKTLGVIGIGNIGGLVAERAEGLKMRVIAYDPYIPPQTASRKGIPLVSLDELLARSDFVTIHIPLTEETRGLINAAALKKMSSGSMLINCARGGIVNEHDLHEALATGHLAGAALDVFEVEPPVGNPLCRLDNVICTPHLGASTYEAQEGVAVAIAEQIADYLLHGTLRNAVNVPSVSPELLSYISPFMTLGEKLGKFLAQISDFAIEEIVIEYQGEVVERGVSPITSAVLKGVFASILGNRINIVNAPAIARDRGVSVREVTSRTAEDFVSLMSITVRSGDKQNYVAGTIFGKKEIRIVRVNNFEIEAIPSGHFLFIFNYDRPGVIGNVGTTLAKHRVNIATMYLGRDMAGGRAVSLWHIDSPISKEIVDELAGLPNIISIRQMEL</sequence>
<dbReference type="Pfam" id="PF02826">
    <property type="entry name" value="2-Hacid_dh_C"/>
    <property type="match status" value="1"/>
</dbReference>
<dbReference type="GO" id="GO:0004617">
    <property type="term" value="F:phosphoglycerate dehydrogenase activity"/>
    <property type="evidence" value="ECO:0007669"/>
    <property type="project" value="UniProtKB-UniRule"/>
</dbReference>
<reference evidence="13 14" key="1">
    <citation type="journal article" date="2017" name="ISME J.">
        <title>Energy and carbon metabolisms in a deep terrestrial subsurface fluid microbial community.</title>
        <authorList>
            <person name="Momper L."/>
            <person name="Jungbluth S.P."/>
            <person name="Lee M.D."/>
            <person name="Amend J.P."/>
        </authorList>
    </citation>
    <scope>NUCLEOTIDE SEQUENCE [LARGE SCALE GENOMIC DNA]</scope>
    <source>
        <strain evidence="13">SURF_17</strain>
    </source>
</reference>
<dbReference type="PROSITE" id="PS00065">
    <property type="entry name" value="D_2_HYDROXYACID_DH_1"/>
    <property type="match status" value="1"/>
</dbReference>
<dbReference type="CDD" id="cd04902">
    <property type="entry name" value="ACT_3PGDH-xct"/>
    <property type="match status" value="1"/>
</dbReference>
<dbReference type="InterPro" id="IPR045865">
    <property type="entry name" value="ACT-like_dom_sf"/>
</dbReference>
<dbReference type="InterPro" id="IPR002912">
    <property type="entry name" value="ACT_dom"/>
</dbReference>
<evidence type="ECO:0000256" key="5">
    <source>
        <dbReference type="ARBA" id="ARBA00022605"/>
    </source>
</evidence>
<accession>A0A419EW25</accession>
<dbReference type="InterPro" id="IPR006139">
    <property type="entry name" value="D-isomer_2_OHA_DH_cat_dom"/>
</dbReference>
<keyword evidence="5 11" id="KW-0028">Amino-acid biosynthesis</keyword>
<evidence type="ECO:0000256" key="2">
    <source>
        <dbReference type="ARBA" id="ARBA00005216"/>
    </source>
</evidence>
<comment type="similarity">
    <text evidence="3 11">Belongs to the D-isomer specific 2-hydroxyacid dehydrogenase family.</text>
</comment>
<dbReference type="PROSITE" id="PS51671">
    <property type="entry name" value="ACT"/>
    <property type="match status" value="1"/>
</dbReference>
<proteinExistence type="inferred from homology"/>
<evidence type="ECO:0000256" key="7">
    <source>
        <dbReference type="ARBA" id="ARBA00023027"/>
    </source>
</evidence>
<dbReference type="UniPathway" id="UPA00135">
    <property type="reaction ID" value="UER00196"/>
</dbReference>
<comment type="caution">
    <text evidence="13">The sequence shown here is derived from an EMBL/GenBank/DDBJ whole genome shotgun (WGS) entry which is preliminary data.</text>
</comment>
<evidence type="ECO:0000259" key="12">
    <source>
        <dbReference type="PROSITE" id="PS51671"/>
    </source>
</evidence>
<dbReference type="SUPFAM" id="SSF52283">
    <property type="entry name" value="Formate/glycerate dehydrogenase catalytic domain-like"/>
    <property type="match status" value="1"/>
</dbReference>
<dbReference type="SUPFAM" id="SSF51735">
    <property type="entry name" value="NAD(P)-binding Rossmann-fold domains"/>
    <property type="match status" value="1"/>
</dbReference>
<evidence type="ECO:0000256" key="8">
    <source>
        <dbReference type="ARBA" id="ARBA00023299"/>
    </source>
</evidence>
<dbReference type="Proteomes" id="UP000285961">
    <property type="component" value="Unassembled WGS sequence"/>
</dbReference>
<comment type="function">
    <text evidence="1">Catalyzes the reversible oxidation of 3-phospho-D-glycerate to 3-phosphonooxypyruvate, the first step of the phosphorylated L-serine biosynthesis pathway. Also catalyzes the reversible oxidation of 2-hydroxyglutarate to 2-oxoglutarate.</text>
</comment>
<dbReference type="InterPro" id="IPR050857">
    <property type="entry name" value="D-2-hydroxyacid_DH"/>
</dbReference>
<evidence type="ECO:0000256" key="4">
    <source>
        <dbReference type="ARBA" id="ARBA00021582"/>
    </source>
</evidence>
<evidence type="ECO:0000256" key="3">
    <source>
        <dbReference type="ARBA" id="ARBA00005854"/>
    </source>
</evidence>
<evidence type="ECO:0000256" key="9">
    <source>
        <dbReference type="ARBA" id="ARBA00048126"/>
    </source>
</evidence>
<protein>
    <recommendedName>
        <fullName evidence="4 11">D-3-phosphoglycerate dehydrogenase</fullName>
        <ecNumber evidence="11">1.1.1.95</ecNumber>
    </recommendedName>
</protein>
<dbReference type="SUPFAM" id="SSF55021">
    <property type="entry name" value="ACT-like"/>
    <property type="match status" value="1"/>
</dbReference>
<dbReference type="GO" id="GO:0051287">
    <property type="term" value="F:NAD binding"/>
    <property type="evidence" value="ECO:0007669"/>
    <property type="project" value="UniProtKB-UniRule"/>
</dbReference>
<dbReference type="InterPro" id="IPR045626">
    <property type="entry name" value="PGDH_ASB_dom"/>
</dbReference>
<keyword evidence="8 11" id="KW-0718">Serine biosynthesis</keyword>
<evidence type="ECO:0000313" key="14">
    <source>
        <dbReference type="Proteomes" id="UP000285961"/>
    </source>
</evidence>
<dbReference type="Pfam" id="PF19304">
    <property type="entry name" value="PGDH_inter"/>
    <property type="match status" value="1"/>
</dbReference>
<gene>
    <name evidence="13" type="ORF">C4532_12150</name>
</gene>
<evidence type="ECO:0000256" key="1">
    <source>
        <dbReference type="ARBA" id="ARBA00003800"/>
    </source>
</evidence>
<dbReference type="InterPro" id="IPR006236">
    <property type="entry name" value="PGDH"/>
</dbReference>
<dbReference type="PANTHER" id="PTHR42789">
    <property type="entry name" value="D-ISOMER SPECIFIC 2-HYDROXYACID DEHYDROGENASE FAMILY PROTEIN (AFU_ORTHOLOGUE AFUA_6G10090)"/>
    <property type="match status" value="1"/>
</dbReference>
<dbReference type="Pfam" id="PF00389">
    <property type="entry name" value="2-Hacid_dh"/>
    <property type="match status" value="1"/>
</dbReference>
<dbReference type="InterPro" id="IPR006140">
    <property type="entry name" value="D-isomer_DH_NAD-bd"/>
</dbReference>
<evidence type="ECO:0000256" key="10">
    <source>
        <dbReference type="ARBA" id="ARBA00048731"/>
    </source>
</evidence>
<evidence type="ECO:0000313" key="13">
    <source>
        <dbReference type="EMBL" id="RJP68721.1"/>
    </source>
</evidence>
<dbReference type="EMBL" id="QZKI01000089">
    <property type="protein sequence ID" value="RJP68721.1"/>
    <property type="molecule type" value="Genomic_DNA"/>
</dbReference>
<dbReference type="GO" id="GO:0006564">
    <property type="term" value="P:L-serine biosynthetic process"/>
    <property type="evidence" value="ECO:0007669"/>
    <property type="project" value="UniProtKB-UniRule"/>
</dbReference>
<dbReference type="EC" id="1.1.1.95" evidence="11"/>
<dbReference type="NCBIfam" id="TIGR01327">
    <property type="entry name" value="PGDH"/>
    <property type="match status" value="1"/>
</dbReference>
<dbReference type="InterPro" id="IPR029753">
    <property type="entry name" value="D-isomer_DH_CS"/>
</dbReference>
<comment type="catalytic activity">
    <reaction evidence="10 11">
        <text>(2R)-3-phosphoglycerate + NAD(+) = 3-phosphooxypyruvate + NADH + H(+)</text>
        <dbReference type="Rhea" id="RHEA:12641"/>
        <dbReference type="ChEBI" id="CHEBI:15378"/>
        <dbReference type="ChEBI" id="CHEBI:18110"/>
        <dbReference type="ChEBI" id="CHEBI:57540"/>
        <dbReference type="ChEBI" id="CHEBI:57945"/>
        <dbReference type="ChEBI" id="CHEBI:58272"/>
        <dbReference type="EC" id="1.1.1.95"/>
    </reaction>
</comment>
<dbReference type="PROSITE" id="PS00670">
    <property type="entry name" value="D_2_HYDROXYACID_DH_2"/>
    <property type="match status" value="1"/>
</dbReference>
<dbReference type="InterPro" id="IPR036291">
    <property type="entry name" value="NAD(P)-bd_dom_sf"/>
</dbReference>
<dbReference type="SUPFAM" id="SSF143548">
    <property type="entry name" value="Serine metabolism enzymes domain"/>
    <property type="match status" value="1"/>
</dbReference>
<dbReference type="InterPro" id="IPR029752">
    <property type="entry name" value="D-isomer_DH_CS1"/>
</dbReference>
<dbReference type="FunFam" id="3.40.50.720:FF:000021">
    <property type="entry name" value="D-3-phosphoglycerate dehydrogenase"/>
    <property type="match status" value="1"/>
</dbReference>
<comment type="pathway">
    <text evidence="2 11">Amino-acid biosynthesis; L-serine biosynthesis; L-serine from 3-phospho-D-glycerate: step 1/3.</text>
</comment>
<evidence type="ECO:0000256" key="6">
    <source>
        <dbReference type="ARBA" id="ARBA00023002"/>
    </source>
</evidence>
<comment type="catalytic activity">
    <reaction evidence="9">
        <text>(R)-2-hydroxyglutarate + NAD(+) = 2-oxoglutarate + NADH + H(+)</text>
        <dbReference type="Rhea" id="RHEA:49612"/>
        <dbReference type="ChEBI" id="CHEBI:15378"/>
        <dbReference type="ChEBI" id="CHEBI:15801"/>
        <dbReference type="ChEBI" id="CHEBI:16810"/>
        <dbReference type="ChEBI" id="CHEBI:57540"/>
        <dbReference type="ChEBI" id="CHEBI:57945"/>
        <dbReference type="EC" id="1.1.1.399"/>
    </reaction>
</comment>
<evidence type="ECO:0000256" key="11">
    <source>
        <dbReference type="RuleBase" id="RU363003"/>
    </source>
</evidence>
<feature type="domain" description="ACT" evidence="12">
    <location>
        <begin position="455"/>
        <end position="527"/>
    </location>
</feature>
<dbReference type="AlphaFoldDB" id="A0A419EW25"/>
<keyword evidence="7 11" id="KW-0520">NAD</keyword>
<organism evidence="13 14">
    <name type="scientific">Candidatus Abyssobacteria bacterium SURF_17</name>
    <dbReference type="NCBI Taxonomy" id="2093361"/>
    <lineage>
        <taxon>Bacteria</taxon>
        <taxon>Pseudomonadati</taxon>
        <taxon>Candidatus Hydrogenedentota</taxon>
        <taxon>Candidatus Abyssobacteria</taxon>
    </lineage>
</organism>
<dbReference type="InterPro" id="IPR029009">
    <property type="entry name" value="ASB_dom_sf"/>
</dbReference>
<dbReference type="FunFam" id="3.30.1330.90:FF:000003">
    <property type="entry name" value="D-3-phosphoglycerate dehydrogenase"/>
    <property type="match status" value="1"/>
</dbReference>
<dbReference type="Gene3D" id="3.30.1330.90">
    <property type="entry name" value="D-3-phosphoglycerate dehydrogenase, domain 3"/>
    <property type="match status" value="1"/>
</dbReference>